<protein>
    <recommendedName>
        <fullName evidence="3">DUF3768 domain-containing protein</fullName>
    </recommendedName>
</protein>
<evidence type="ECO:0000313" key="2">
    <source>
        <dbReference type="Proteomes" id="UP000562395"/>
    </source>
</evidence>
<keyword evidence="2" id="KW-1185">Reference proteome</keyword>
<reference evidence="1 2" key="1">
    <citation type="submission" date="2020-08" db="EMBL/GenBank/DDBJ databases">
        <title>Genomic Encyclopedia of Type Strains, Phase IV (KMG-IV): sequencing the most valuable type-strain genomes for metagenomic binning, comparative biology and taxonomic classification.</title>
        <authorList>
            <person name="Goeker M."/>
        </authorList>
    </citation>
    <scope>NUCLEOTIDE SEQUENCE [LARGE SCALE GENOMIC DNA]</scope>
    <source>
        <strain evidence="1 2">DSM 14552</strain>
    </source>
</reference>
<comment type="caution">
    <text evidence="1">The sequence shown here is derived from an EMBL/GenBank/DDBJ whole genome shotgun (WGS) entry which is preliminary data.</text>
</comment>
<dbReference type="RefSeq" id="WP_183615224.1">
    <property type="nucleotide sequence ID" value="NZ_JACICY010000023.1"/>
</dbReference>
<dbReference type="Pfam" id="PF12599">
    <property type="entry name" value="DUF3768"/>
    <property type="match status" value="1"/>
</dbReference>
<name>A0A7W6A0B2_9SPHN</name>
<evidence type="ECO:0008006" key="3">
    <source>
        <dbReference type="Google" id="ProtNLM"/>
    </source>
</evidence>
<accession>A0A7W6A0B2</accession>
<sequence>MTTSVTTIAPSPDCQVTTRTAEVARLNDAARAGTLANSRTVVTRALADLLAGDSDDPAIRQVRLFQGQCALRRLINETPIDPGNDPHGERDFGVVTYCERKIFWKVDVYENDGTYSWGAEMPWDAKTSFRVVTIMLATDY</sequence>
<proteinExistence type="predicted"/>
<dbReference type="EMBL" id="JACICY010000023">
    <property type="protein sequence ID" value="MBB3862781.1"/>
    <property type="molecule type" value="Genomic_DNA"/>
</dbReference>
<organism evidence="1 2">
    <name type="scientific">Novosphingobium hassiacum</name>
    <dbReference type="NCBI Taxonomy" id="173676"/>
    <lineage>
        <taxon>Bacteria</taxon>
        <taxon>Pseudomonadati</taxon>
        <taxon>Pseudomonadota</taxon>
        <taxon>Alphaproteobacteria</taxon>
        <taxon>Sphingomonadales</taxon>
        <taxon>Sphingomonadaceae</taxon>
        <taxon>Novosphingobium</taxon>
    </lineage>
</organism>
<dbReference type="InterPro" id="IPR022243">
    <property type="entry name" value="DUF3768"/>
</dbReference>
<gene>
    <name evidence="1" type="ORF">GGQ88_004083</name>
</gene>
<dbReference type="Proteomes" id="UP000562395">
    <property type="component" value="Unassembled WGS sequence"/>
</dbReference>
<dbReference type="AlphaFoldDB" id="A0A7W6A0B2"/>
<evidence type="ECO:0000313" key="1">
    <source>
        <dbReference type="EMBL" id="MBB3862781.1"/>
    </source>
</evidence>